<gene>
    <name evidence="2" type="ORF">DW986_07835</name>
</gene>
<organism evidence="2 3">
    <name type="scientific">Parabacteroides merdae</name>
    <dbReference type="NCBI Taxonomy" id="46503"/>
    <lineage>
        <taxon>Bacteria</taxon>
        <taxon>Pseudomonadati</taxon>
        <taxon>Bacteroidota</taxon>
        <taxon>Bacteroidia</taxon>
        <taxon>Bacteroidales</taxon>
        <taxon>Tannerellaceae</taxon>
        <taxon>Parabacteroides</taxon>
    </lineage>
</organism>
<keyword evidence="1" id="KW-0472">Membrane</keyword>
<keyword evidence="1" id="KW-0812">Transmembrane</keyword>
<evidence type="ECO:0000313" key="3">
    <source>
        <dbReference type="Proteomes" id="UP000285173"/>
    </source>
</evidence>
<comment type="caution">
    <text evidence="2">The sequence shown here is derived from an EMBL/GenBank/DDBJ whole genome shotgun (WGS) entry which is preliminary data.</text>
</comment>
<protein>
    <submittedName>
        <fullName evidence="2">Uncharacterized protein</fullName>
    </submittedName>
</protein>
<reference evidence="2 3" key="1">
    <citation type="submission" date="2018-08" db="EMBL/GenBank/DDBJ databases">
        <title>A genome reference for cultivated species of the human gut microbiota.</title>
        <authorList>
            <person name="Zou Y."/>
            <person name="Xue W."/>
            <person name="Luo G."/>
        </authorList>
    </citation>
    <scope>NUCLEOTIDE SEQUENCE [LARGE SCALE GENOMIC DNA]</scope>
    <source>
        <strain evidence="2 3">AM50-15</strain>
    </source>
</reference>
<dbReference type="Proteomes" id="UP000285173">
    <property type="component" value="Unassembled WGS sequence"/>
</dbReference>
<proteinExistence type="predicted"/>
<dbReference type="AlphaFoldDB" id="A0A3R5ZN23"/>
<evidence type="ECO:0000313" key="2">
    <source>
        <dbReference type="EMBL" id="RGZ48866.1"/>
    </source>
</evidence>
<evidence type="ECO:0000256" key="1">
    <source>
        <dbReference type="SAM" id="Phobius"/>
    </source>
</evidence>
<sequence length="83" mass="9600">MVFIVRQGTLVAGHPLVAPFYTRMYRLPTPGCKEWQHGGVYGIMCLFLPKKERLLWNEEPYFANLISIVPIFTFVCSIVLYAF</sequence>
<keyword evidence="1" id="KW-1133">Transmembrane helix</keyword>
<accession>A0A3R5ZN23</accession>
<name>A0A3R5ZN23_9BACT</name>
<feature type="transmembrane region" description="Helical" evidence="1">
    <location>
        <begin position="61"/>
        <end position="82"/>
    </location>
</feature>
<dbReference type="EMBL" id="QSEF01000009">
    <property type="protein sequence ID" value="RGZ48866.1"/>
    <property type="molecule type" value="Genomic_DNA"/>
</dbReference>